<keyword evidence="2" id="KW-0489">Methyltransferase</keyword>
<dbReference type="Proteomes" id="UP000559987">
    <property type="component" value="Unassembled WGS sequence"/>
</dbReference>
<dbReference type="InterPro" id="IPR013217">
    <property type="entry name" value="Methyltransf_12"/>
</dbReference>
<dbReference type="AlphaFoldDB" id="A0A839UPU0"/>
<accession>A0A839UPU0</accession>
<dbReference type="CDD" id="cd02440">
    <property type="entry name" value="AdoMet_MTases"/>
    <property type="match status" value="1"/>
</dbReference>
<dbReference type="EMBL" id="JACHXZ010000001">
    <property type="protein sequence ID" value="MBB3167395.1"/>
    <property type="molecule type" value="Genomic_DNA"/>
</dbReference>
<dbReference type="GO" id="GO:0032259">
    <property type="term" value="P:methylation"/>
    <property type="evidence" value="ECO:0007669"/>
    <property type="project" value="UniProtKB-KW"/>
</dbReference>
<comment type="caution">
    <text evidence="2">The sequence shown here is derived from an EMBL/GenBank/DDBJ whole genome shotgun (WGS) entry which is preliminary data.</text>
</comment>
<gene>
    <name evidence="2" type="ORF">FHS30_000571</name>
</gene>
<dbReference type="RefSeq" id="WP_183908075.1">
    <property type="nucleotide sequence ID" value="NZ_JACHXZ010000001.1"/>
</dbReference>
<protein>
    <submittedName>
        <fullName evidence="2">Cyclopropane fatty-acyl-phospholipid synthase-like methyltransferase</fullName>
    </submittedName>
</protein>
<evidence type="ECO:0000313" key="3">
    <source>
        <dbReference type="Proteomes" id="UP000559987"/>
    </source>
</evidence>
<keyword evidence="3" id="KW-1185">Reference proteome</keyword>
<evidence type="ECO:0000259" key="1">
    <source>
        <dbReference type="Pfam" id="PF08242"/>
    </source>
</evidence>
<organism evidence="2 3">
    <name type="scientific">Simiduia aestuariiviva</name>
    <dbReference type="NCBI Taxonomy" id="1510459"/>
    <lineage>
        <taxon>Bacteria</taxon>
        <taxon>Pseudomonadati</taxon>
        <taxon>Pseudomonadota</taxon>
        <taxon>Gammaproteobacteria</taxon>
        <taxon>Cellvibrionales</taxon>
        <taxon>Cellvibrionaceae</taxon>
        <taxon>Simiduia</taxon>
    </lineage>
</organism>
<dbReference type="GO" id="GO:0008168">
    <property type="term" value="F:methyltransferase activity"/>
    <property type="evidence" value="ECO:0007669"/>
    <property type="project" value="UniProtKB-KW"/>
</dbReference>
<reference evidence="2 3" key="1">
    <citation type="submission" date="2020-08" db="EMBL/GenBank/DDBJ databases">
        <title>Genomic Encyclopedia of Type Strains, Phase III (KMG-III): the genomes of soil and plant-associated and newly described type strains.</title>
        <authorList>
            <person name="Whitman W."/>
        </authorList>
    </citation>
    <scope>NUCLEOTIDE SEQUENCE [LARGE SCALE GENOMIC DNA]</scope>
    <source>
        <strain evidence="2 3">CECT 8571</strain>
    </source>
</reference>
<name>A0A839UPU0_9GAMM</name>
<dbReference type="Pfam" id="PF08242">
    <property type="entry name" value="Methyltransf_12"/>
    <property type="match status" value="1"/>
</dbReference>
<keyword evidence="2" id="KW-0808">Transferase</keyword>
<dbReference type="InterPro" id="IPR029063">
    <property type="entry name" value="SAM-dependent_MTases_sf"/>
</dbReference>
<evidence type="ECO:0000313" key="2">
    <source>
        <dbReference type="EMBL" id="MBB3167395.1"/>
    </source>
</evidence>
<proteinExistence type="predicted"/>
<dbReference type="Gene3D" id="3.40.50.150">
    <property type="entry name" value="Vaccinia Virus protein VP39"/>
    <property type="match status" value="1"/>
</dbReference>
<feature type="domain" description="Methyltransferase type 12" evidence="1">
    <location>
        <begin position="58"/>
        <end position="159"/>
    </location>
</feature>
<dbReference type="SUPFAM" id="SSF53335">
    <property type="entry name" value="S-adenosyl-L-methionine-dependent methyltransferases"/>
    <property type="match status" value="1"/>
</dbReference>
<sequence length="238" mass="27555">MFSKIFKNNREENLGLNLKPGDNHYRAYVGPPKDYDLISAMVFNLLTCIGLRQDHRVLDIGCGSLRNGRLLIPYLNKNNYIGIEPNKWLVEDGIKNEIGRDLVKLKKPTFSYCDSMKEFNLPLNIDYAFAQSIFSHTGLDLLDKWLSDASYHLKDDGILLATFLIDEKDSSDQGWIYPGCVKFIPETVSKLALKHGFNFKLLDWFHPRQSWAAFYKKDYDTKFISNDIITWNEFGKHS</sequence>